<dbReference type="RefSeq" id="XP_040659274.1">
    <property type="nucleotide sequence ID" value="XM_040798391.1"/>
</dbReference>
<feature type="compositionally biased region" description="Low complexity" evidence="1">
    <location>
        <begin position="22"/>
        <end position="53"/>
    </location>
</feature>
<feature type="compositionally biased region" description="Polar residues" evidence="1">
    <location>
        <begin position="1"/>
        <end position="15"/>
    </location>
</feature>
<dbReference type="InParanoid" id="A0A151GSD2"/>
<dbReference type="EMBL" id="LAYC01000001">
    <property type="protein sequence ID" value="KYK59922.1"/>
    <property type="molecule type" value="Genomic_DNA"/>
</dbReference>
<feature type="region of interest" description="Disordered" evidence="1">
    <location>
        <begin position="235"/>
        <end position="255"/>
    </location>
</feature>
<comment type="caution">
    <text evidence="2">The sequence shown here is derived from an EMBL/GenBank/DDBJ whole genome shotgun (WGS) entry which is preliminary data.</text>
</comment>
<feature type="region of interest" description="Disordered" evidence="1">
    <location>
        <begin position="1"/>
        <end position="145"/>
    </location>
</feature>
<dbReference type="Proteomes" id="UP000076580">
    <property type="component" value="Chromosome 01"/>
</dbReference>
<feature type="compositionally biased region" description="Pro residues" evidence="1">
    <location>
        <begin position="54"/>
        <end position="64"/>
    </location>
</feature>
<evidence type="ECO:0000313" key="2">
    <source>
        <dbReference type="EMBL" id="KYK59922.1"/>
    </source>
</evidence>
<accession>A0A151GSD2</accession>
<sequence length="640" mass="70517">MPPRNLTSKDTNSGNILKFFKPVSVSTSQPGPPSSSSARQQTPPQASSSAFSGPPSPSPLPPSPSSFKRASVTTPTRLPVPLPDEIAASDDDENEDGHSSDDSLEDLSTLLGRSRNLPSPPKPHLDPFSTPRAKRAGQGFHASPLAVMTKHRFDMKTLANDAKKDDATTASSMRVKAAAEEAKTKLAASTKKSERAGHGVAEIVGEKGGQDARKVLRAVQRSEAGKSQPRFCFFDPDYRTPPSKRPPKEGNNGPWRLLTEGTANVREQHLASGLPQSMVRKMACLPDSLFEWILDELCTQTSVIMRQGYCDLIAHCPDQVERLVTPERLEHLFIRLGANKHLGDKSKGMMERYLDCEPYQDRDWSCLRSFLALLTAVSGHLSVPAVQYAMRTLLAMSMDKFLICNMDALMAHEAAIQHLAGAMPRSSWDSFCSETCSSLCTNIASQSIRANALLCLPVSNRRTHDLRRRLAVVFLFKDTSLGRYNGEDTVTLLGLTNLLAGDDFAINADTDFSELKASVIMLDMAIDDGSAASFDDAEEEAAFNRQVDELASRLREIWRKINDSGMKLARTEAKSVVEWVQQRLSNEVRTRRMVKKSIFDLPGQGEEPSLPRQQDFVKRFLQRPPKSPRVDADCIVVAVP</sequence>
<reference evidence="2 3" key="1">
    <citation type="journal article" date="2016" name="Sci. Rep.">
        <title>Insights into Adaptations to a Near-Obligate Nematode Endoparasitic Lifestyle from the Finished Genome of Drechmeria coniospora.</title>
        <authorList>
            <person name="Zhang L."/>
            <person name="Zhou Z."/>
            <person name="Guo Q."/>
            <person name="Fokkens L."/>
            <person name="Miskei M."/>
            <person name="Pocsi I."/>
            <person name="Zhang W."/>
            <person name="Chen M."/>
            <person name="Wang L."/>
            <person name="Sun Y."/>
            <person name="Donzelli B.G."/>
            <person name="Gibson D.M."/>
            <person name="Nelson D.R."/>
            <person name="Luo J.G."/>
            <person name="Rep M."/>
            <person name="Liu H."/>
            <person name="Yang S."/>
            <person name="Wang J."/>
            <person name="Krasnoff S.B."/>
            <person name="Xu Y."/>
            <person name="Molnar I."/>
            <person name="Lin M."/>
        </authorList>
    </citation>
    <scope>NUCLEOTIDE SEQUENCE [LARGE SCALE GENOMIC DNA]</scope>
    <source>
        <strain evidence="2 3">ARSEF 6962</strain>
    </source>
</reference>
<dbReference type="GeneID" id="63713699"/>
<name>A0A151GSD2_DRECN</name>
<evidence type="ECO:0000256" key="1">
    <source>
        <dbReference type="SAM" id="MobiDB-lite"/>
    </source>
</evidence>
<keyword evidence="3" id="KW-1185">Reference proteome</keyword>
<organism evidence="2 3">
    <name type="scientific">Drechmeria coniospora</name>
    <name type="common">Nematophagous fungus</name>
    <name type="synonym">Meria coniospora</name>
    <dbReference type="NCBI Taxonomy" id="98403"/>
    <lineage>
        <taxon>Eukaryota</taxon>
        <taxon>Fungi</taxon>
        <taxon>Dikarya</taxon>
        <taxon>Ascomycota</taxon>
        <taxon>Pezizomycotina</taxon>
        <taxon>Sordariomycetes</taxon>
        <taxon>Hypocreomycetidae</taxon>
        <taxon>Hypocreales</taxon>
        <taxon>Ophiocordycipitaceae</taxon>
        <taxon>Drechmeria</taxon>
    </lineage>
</organism>
<dbReference type="STRING" id="98403.A0A151GSD2"/>
<evidence type="ECO:0000313" key="3">
    <source>
        <dbReference type="Proteomes" id="UP000076580"/>
    </source>
</evidence>
<proteinExistence type="predicted"/>
<protein>
    <submittedName>
        <fullName evidence="2">Uncharacterized protein</fullName>
    </submittedName>
</protein>
<gene>
    <name evidence="2" type="ORF">DCS_01056</name>
</gene>
<dbReference type="AlphaFoldDB" id="A0A151GSD2"/>